<feature type="DNA-binding region" description="H-T-H motif" evidence="4">
    <location>
        <begin position="37"/>
        <end position="56"/>
    </location>
</feature>
<feature type="domain" description="HTH tetR-type" evidence="5">
    <location>
        <begin position="14"/>
        <end position="74"/>
    </location>
</feature>
<keyword evidence="3" id="KW-0804">Transcription</keyword>
<dbReference type="GO" id="GO:0003677">
    <property type="term" value="F:DNA binding"/>
    <property type="evidence" value="ECO:0007669"/>
    <property type="project" value="UniProtKB-UniRule"/>
</dbReference>
<keyword evidence="7" id="KW-1185">Reference proteome</keyword>
<gene>
    <name evidence="6" type="ORF">Vau01_076020</name>
</gene>
<protein>
    <submittedName>
        <fullName evidence="6">TetR family transcriptional regulator</fullName>
    </submittedName>
</protein>
<comment type="caution">
    <text evidence="6">The sequence shown here is derived from an EMBL/GenBank/DDBJ whole genome shotgun (WGS) entry which is preliminary data.</text>
</comment>
<evidence type="ECO:0000259" key="5">
    <source>
        <dbReference type="PROSITE" id="PS50977"/>
    </source>
</evidence>
<dbReference type="Pfam" id="PF00440">
    <property type="entry name" value="TetR_N"/>
    <property type="match status" value="1"/>
</dbReference>
<evidence type="ECO:0000256" key="2">
    <source>
        <dbReference type="ARBA" id="ARBA00023125"/>
    </source>
</evidence>
<dbReference type="EMBL" id="BOPG01000050">
    <property type="protein sequence ID" value="GIJ60086.1"/>
    <property type="molecule type" value="Genomic_DNA"/>
</dbReference>
<dbReference type="PANTHER" id="PTHR47506:SF1">
    <property type="entry name" value="HTH-TYPE TRANSCRIPTIONAL REGULATOR YJDC"/>
    <property type="match status" value="1"/>
</dbReference>
<dbReference type="SUPFAM" id="SSF46689">
    <property type="entry name" value="Homeodomain-like"/>
    <property type="match status" value="1"/>
</dbReference>
<name>A0A8J4E3G6_9ACTN</name>
<dbReference type="PROSITE" id="PS01081">
    <property type="entry name" value="HTH_TETR_1"/>
    <property type="match status" value="1"/>
</dbReference>
<reference evidence="6" key="1">
    <citation type="submission" date="2021-01" db="EMBL/GenBank/DDBJ databases">
        <title>Whole genome shotgun sequence of Virgisporangium aurantiacum NBRC 16421.</title>
        <authorList>
            <person name="Komaki H."/>
            <person name="Tamura T."/>
        </authorList>
    </citation>
    <scope>NUCLEOTIDE SEQUENCE</scope>
    <source>
        <strain evidence="6">NBRC 16421</strain>
    </source>
</reference>
<dbReference type="PRINTS" id="PR00455">
    <property type="entry name" value="HTHTETR"/>
</dbReference>
<dbReference type="AlphaFoldDB" id="A0A8J4E3G6"/>
<keyword evidence="1" id="KW-0805">Transcription regulation</keyword>
<evidence type="ECO:0000256" key="3">
    <source>
        <dbReference type="ARBA" id="ARBA00023163"/>
    </source>
</evidence>
<sequence>MSDVPTDRRVQRGLATRDRLIETARQLFGEHGYDGTSIDAILRSAGIQRGALYHHFDSKRAVFDAVLTRVMAEIAAEVVTAARTAADPAASLRAGCMVWLHRSLDPAIQRIVLLDPPSVLGWTRQREIDRQYVSGVRRNLEQMTRASTPGEVEVLTHMLLAAVGEAALYIALSDDPRAALAAGEAAVDRFLRAVPTP</sequence>
<accession>A0A8J4E3G6</accession>
<dbReference type="InterPro" id="IPR001647">
    <property type="entry name" value="HTH_TetR"/>
</dbReference>
<evidence type="ECO:0000256" key="4">
    <source>
        <dbReference type="PROSITE-ProRule" id="PRU00335"/>
    </source>
</evidence>
<evidence type="ECO:0000256" key="1">
    <source>
        <dbReference type="ARBA" id="ARBA00023015"/>
    </source>
</evidence>
<keyword evidence="2 4" id="KW-0238">DNA-binding</keyword>
<organism evidence="6 7">
    <name type="scientific">Virgisporangium aurantiacum</name>
    <dbReference type="NCBI Taxonomy" id="175570"/>
    <lineage>
        <taxon>Bacteria</taxon>
        <taxon>Bacillati</taxon>
        <taxon>Actinomycetota</taxon>
        <taxon>Actinomycetes</taxon>
        <taxon>Micromonosporales</taxon>
        <taxon>Micromonosporaceae</taxon>
        <taxon>Virgisporangium</taxon>
    </lineage>
</organism>
<evidence type="ECO:0000313" key="7">
    <source>
        <dbReference type="Proteomes" id="UP000612585"/>
    </source>
</evidence>
<evidence type="ECO:0000313" key="6">
    <source>
        <dbReference type="EMBL" id="GIJ60086.1"/>
    </source>
</evidence>
<dbReference type="PROSITE" id="PS50977">
    <property type="entry name" value="HTH_TETR_2"/>
    <property type="match status" value="1"/>
</dbReference>
<dbReference type="Pfam" id="PF21351">
    <property type="entry name" value="TetR_C_41"/>
    <property type="match status" value="1"/>
</dbReference>
<dbReference type="InterPro" id="IPR023772">
    <property type="entry name" value="DNA-bd_HTH_TetR-type_CS"/>
</dbReference>
<proteinExistence type="predicted"/>
<dbReference type="PANTHER" id="PTHR47506">
    <property type="entry name" value="TRANSCRIPTIONAL REGULATORY PROTEIN"/>
    <property type="match status" value="1"/>
</dbReference>
<dbReference type="InterPro" id="IPR049484">
    <property type="entry name" value="Rv0078-like_C"/>
</dbReference>
<dbReference type="Gene3D" id="1.10.357.10">
    <property type="entry name" value="Tetracycline Repressor, domain 2"/>
    <property type="match status" value="1"/>
</dbReference>
<dbReference type="Proteomes" id="UP000612585">
    <property type="component" value="Unassembled WGS sequence"/>
</dbReference>
<dbReference type="RefSeq" id="WP_204003908.1">
    <property type="nucleotide sequence ID" value="NZ_BOPG01000050.1"/>
</dbReference>
<dbReference type="InterPro" id="IPR009057">
    <property type="entry name" value="Homeodomain-like_sf"/>
</dbReference>